<feature type="region of interest" description="Disordered" evidence="1">
    <location>
        <begin position="1"/>
        <end position="54"/>
    </location>
</feature>
<proteinExistence type="predicted"/>
<gene>
    <name evidence="3" type="ORF">D6T64_20600</name>
</gene>
<name>A0A3A5MGP6_9MICO</name>
<evidence type="ECO:0000313" key="4">
    <source>
        <dbReference type="Proteomes" id="UP000272015"/>
    </source>
</evidence>
<comment type="caution">
    <text evidence="3">The sequence shown here is derived from an EMBL/GenBank/DDBJ whole genome shotgun (WGS) entry which is preliminary data.</text>
</comment>
<organism evidence="3 4">
    <name type="scientific">Cryobacterium melibiosiphilum</name>
    <dbReference type="NCBI Taxonomy" id="995039"/>
    <lineage>
        <taxon>Bacteria</taxon>
        <taxon>Bacillati</taxon>
        <taxon>Actinomycetota</taxon>
        <taxon>Actinomycetes</taxon>
        <taxon>Micrococcales</taxon>
        <taxon>Microbacteriaceae</taxon>
        <taxon>Cryobacterium</taxon>
    </lineage>
</organism>
<dbReference type="AlphaFoldDB" id="A0A3A5MGP6"/>
<accession>A0A3A5MGP6</accession>
<keyword evidence="2" id="KW-0812">Transmembrane</keyword>
<evidence type="ECO:0000256" key="2">
    <source>
        <dbReference type="SAM" id="Phobius"/>
    </source>
</evidence>
<keyword evidence="2" id="KW-0472">Membrane</keyword>
<reference evidence="3 4" key="1">
    <citation type="submission" date="2018-09" db="EMBL/GenBank/DDBJ databases">
        <title>Novel species of Cryobacterium.</title>
        <authorList>
            <person name="Liu Q."/>
            <person name="Xin Y.-H."/>
        </authorList>
    </citation>
    <scope>NUCLEOTIDE SEQUENCE [LARGE SCALE GENOMIC DNA]</scope>
    <source>
        <strain evidence="3 4">Hh39</strain>
    </source>
</reference>
<dbReference type="Proteomes" id="UP000272015">
    <property type="component" value="Unassembled WGS sequence"/>
</dbReference>
<keyword evidence="4" id="KW-1185">Reference proteome</keyword>
<sequence>MPIPPVPASHGRAAATREASPTPAPFDASRLPGLHPPVGHWSVDRDDDDLPSDGRLEPFDQLMARGLGAGGIPTTTNALILPSIPNQGSTSGPLTDSGEILITGSFDLPRSLGSTGQLPNHFDSSEMDHMLDQFDDDGAPGAAAPVSASRAVSTHASTRNVMAAPKRRMPSLPAVLAITAAVLALGVLALFVGGYLLNIF</sequence>
<evidence type="ECO:0000256" key="1">
    <source>
        <dbReference type="SAM" id="MobiDB-lite"/>
    </source>
</evidence>
<evidence type="ECO:0000313" key="3">
    <source>
        <dbReference type="EMBL" id="RJT84571.1"/>
    </source>
</evidence>
<keyword evidence="2" id="KW-1133">Transmembrane helix</keyword>
<dbReference type="EMBL" id="QZVS01000097">
    <property type="protein sequence ID" value="RJT84571.1"/>
    <property type="molecule type" value="Genomic_DNA"/>
</dbReference>
<protein>
    <submittedName>
        <fullName evidence="3">Uncharacterized protein</fullName>
    </submittedName>
</protein>
<feature type="transmembrane region" description="Helical" evidence="2">
    <location>
        <begin position="172"/>
        <end position="197"/>
    </location>
</feature>